<accession>A0ABT7N945</accession>
<proteinExistence type="inferred from homology"/>
<dbReference type="Gene3D" id="3.40.50.620">
    <property type="entry name" value="HUPs"/>
    <property type="match status" value="1"/>
</dbReference>
<evidence type="ECO:0000256" key="1">
    <source>
        <dbReference type="ARBA" id="ARBA00008791"/>
    </source>
</evidence>
<dbReference type="PRINTS" id="PR01438">
    <property type="entry name" value="UNVRSLSTRESS"/>
</dbReference>
<evidence type="ECO:0000313" key="3">
    <source>
        <dbReference type="EMBL" id="MDM0044453.1"/>
    </source>
</evidence>
<dbReference type="PANTHER" id="PTHR46268:SF6">
    <property type="entry name" value="UNIVERSAL STRESS PROTEIN UP12"/>
    <property type="match status" value="1"/>
</dbReference>
<organism evidence="3 4">
    <name type="scientific">Variovorax dokdonensis</name>
    <dbReference type="NCBI Taxonomy" id="344883"/>
    <lineage>
        <taxon>Bacteria</taxon>
        <taxon>Pseudomonadati</taxon>
        <taxon>Pseudomonadota</taxon>
        <taxon>Betaproteobacteria</taxon>
        <taxon>Burkholderiales</taxon>
        <taxon>Comamonadaceae</taxon>
        <taxon>Variovorax</taxon>
    </lineage>
</organism>
<dbReference type="PANTHER" id="PTHR46268">
    <property type="entry name" value="STRESS RESPONSE PROTEIN NHAX"/>
    <property type="match status" value="1"/>
</dbReference>
<dbReference type="InterPro" id="IPR006015">
    <property type="entry name" value="Universal_stress_UspA"/>
</dbReference>
<reference evidence="3" key="1">
    <citation type="submission" date="2023-06" db="EMBL/GenBank/DDBJ databases">
        <authorList>
            <person name="Jiang Y."/>
            <person name="Liu Q."/>
        </authorList>
    </citation>
    <scope>NUCLEOTIDE SEQUENCE</scope>
    <source>
        <strain evidence="3">CGMCC 1.12089</strain>
    </source>
</reference>
<keyword evidence="4" id="KW-1185">Reference proteome</keyword>
<comment type="caution">
    <text evidence="3">The sequence shown here is derived from an EMBL/GenBank/DDBJ whole genome shotgun (WGS) entry which is preliminary data.</text>
</comment>
<dbReference type="CDD" id="cd00293">
    <property type="entry name" value="USP-like"/>
    <property type="match status" value="1"/>
</dbReference>
<sequence length="140" mass="15063">MKILLAVDGSEFTRRMLDYITVHPKLFGDAPDFTVLTVVSALPPRATAFSNSDTVHAYYDDEARQVLDPIRQILDGKGLKANYVHRVGNPGSEISVAAREGAFDMVVMGSHGHNAIQTLVMGSVAAKVVGGCEVPVLIVR</sequence>
<dbReference type="InterPro" id="IPR014729">
    <property type="entry name" value="Rossmann-like_a/b/a_fold"/>
</dbReference>
<dbReference type="RefSeq" id="WP_286659491.1">
    <property type="nucleotide sequence ID" value="NZ_JASZYV010000001.1"/>
</dbReference>
<name>A0ABT7N945_9BURK</name>
<dbReference type="EMBL" id="JASZYV010000001">
    <property type="protein sequence ID" value="MDM0044453.1"/>
    <property type="molecule type" value="Genomic_DNA"/>
</dbReference>
<gene>
    <name evidence="3" type="ORF">QTH91_08185</name>
</gene>
<dbReference type="InterPro" id="IPR006016">
    <property type="entry name" value="UspA"/>
</dbReference>
<comment type="similarity">
    <text evidence="1">Belongs to the universal stress protein A family.</text>
</comment>
<evidence type="ECO:0000313" key="4">
    <source>
        <dbReference type="Proteomes" id="UP001174908"/>
    </source>
</evidence>
<dbReference type="Pfam" id="PF00582">
    <property type="entry name" value="Usp"/>
    <property type="match status" value="1"/>
</dbReference>
<dbReference type="SUPFAM" id="SSF52402">
    <property type="entry name" value="Adenine nucleotide alpha hydrolases-like"/>
    <property type="match status" value="1"/>
</dbReference>
<evidence type="ECO:0000259" key="2">
    <source>
        <dbReference type="Pfam" id="PF00582"/>
    </source>
</evidence>
<feature type="domain" description="UspA" evidence="2">
    <location>
        <begin position="2"/>
        <end position="140"/>
    </location>
</feature>
<protein>
    <submittedName>
        <fullName evidence="3">Universal stress protein</fullName>
    </submittedName>
</protein>
<dbReference type="Proteomes" id="UP001174908">
    <property type="component" value="Unassembled WGS sequence"/>
</dbReference>